<dbReference type="Proteomes" id="UP001642482">
    <property type="component" value="Unassembled WGS sequence"/>
</dbReference>
<feature type="domain" description="NADP-dependent oxidoreductase" evidence="2">
    <location>
        <begin position="239"/>
        <end position="543"/>
    </location>
</feature>
<dbReference type="PANTHER" id="PTHR43625:SF40">
    <property type="entry name" value="ALDO-KETO REDUCTASE YAKC [NADP(+)]"/>
    <property type="match status" value="1"/>
</dbReference>
<organism evidence="3 4">
    <name type="scientific">Sporothrix eucalyptigena</name>
    <dbReference type="NCBI Taxonomy" id="1812306"/>
    <lineage>
        <taxon>Eukaryota</taxon>
        <taxon>Fungi</taxon>
        <taxon>Dikarya</taxon>
        <taxon>Ascomycota</taxon>
        <taxon>Pezizomycotina</taxon>
        <taxon>Sordariomycetes</taxon>
        <taxon>Sordariomycetidae</taxon>
        <taxon>Ophiostomatales</taxon>
        <taxon>Ophiostomataceae</taxon>
        <taxon>Sporothrix</taxon>
    </lineage>
</organism>
<dbReference type="InterPro" id="IPR050791">
    <property type="entry name" value="Aldo-Keto_reductase"/>
</dbReference>
<comment type="caution">
    <text evidence="3">The sequence shown here is derived from an EMBL/GenBank/DDBJ whole genome shotgun (WGS) entry which is preliminary data.</text>
</comment>
<protein>
    <recommendedName>
        <fullName evidence="2">NADP-dependent oxidoreductase domain-containing protein</fullName>
    </recommendedName>
</protein>
<proteinExistence type="predicted"/>
<accession>A0ABP0CAN3</accession>
<keyword evidence="4" id="KW-1185">Reference proteome</keyword>
<evidence type="ECO:0000313" key="4">
    <source>
        <dbReference type="Proteomes" id="UP001642482"/>
    </source>
</evidence>
<name>A0ABP0CAN3_9PEZI</name>
<dbReference type="Gene3D" id="3.20.20.100">
    <property type="entry name" value="NADP-dependent oxidoreductase domain"/>
    <property type="match status" value="1"/>
</dbReference>
<gene>
    <name evidence="3" type="ORF">SEUCBS140593_007143</name>
</gene>
<dbReference type="SUPFAM" id="SSF56300">
    <property type="entry name" value="Metallo-dependent phosphatases"/>
    <property type="match status" value="1"/>
</dbReference>
<dbReference type="InterPro" id="IPR029052">
    <property type="entry name" value="Metallo-depent_PP-like"/>
</dbReference>
<sequence length="569" mass="62333">MAIQIVSDLHLEIHEDYDTYTIEPRASVLALLGDIGLVASHRLQLARFLSRHLRRFQVVLFVAGNHEAYHSTWPRTRQLLQQFEDEVRTRREGGDTSLGDLVILDRQAYRLPGPGPPVIVLGCSLFSYAPPEHAAAIFNGMNDFRLTSGWDVAKHNAAHVCDRQWLNEVVTSLTLNGEADLRVVIMTHWSPTADAAARDPRHGDAARDPLAGAFATDMSSDASFQSSKLGRDGPEIAAVGFGLMGLSIAYGTPGPDDERLAVLDRAWEIGATNWDTADFYGDNEDLLGKWFAKHPERRADIFLASKFALGFGIRPDTKEPGITISSSPEYCRASIEKSLKRLGVDYIDLYYVHRVDGVTPIEKTMQELAKIRDEGKIRHIGLSAPSSTTLRRAYAVAPVAAVQVEYSVFSLEIEGPESTDLLKTCRELGVTTFAYSPIGRGFLTGQIRSADDFGPQDLRRAVPRFQGENFAKNLVLVDTIADLAAKKTPPCTSGQLAIAWLLAQGDDIIPIPGTKKIPYLEENIGAVHVKLEADEVAAIRRIVDDIGVVGAKMGNGVITDYGDTPAFEA</sequence>
<dbReference type="InterPro" id="IPR023210">
    <property type="entry name" value="NADP_OxRdtase_dom"/>
</dbReference>
<evidence type="ECO:0000313" key="3">
    <source>
        <dbReference type="EMBL" id="CAK7229132.1"/>
    </source>
</evidence>
<dbReference type="PANTHER" id="PTHR43625">
    <property type="entry name" value="AFLATOXIN B1 ALDEHYDE REDUCTASE"/>
    <property type="match status" value="1"/>
</dbReference>
<dbReference type="Pfam" id="PF00248">
    <property type="entry name" value="Aldo_ket_red"/>
    <property type="match status" value="1"/>
</dbReference>
<dbReference type="SUPFAM" id="SSF51430">
    <property type="entry name" value="NAD(P)-linked oxidoreductase"/>
    <property type="match status" value="1"/>
</dbReference>
<reference evidence="3 4" key="1">
    <citation type="submission" date="2024-01" db="EMBL/GenBank/DDBJ databases">
        <authorList>
            <person name="Allen C."/>
            <person name="Tagirdzhanova G."/>
        </authorList>
    </citation>
    <scope>NUCLEOTIDE SEQUENCE [LARGE SCALE GENOMIC DNA]</scope>
</reference>
<dbReference type="EMBL" id="CAWUHD010000084">
    <property type="protein sequence ID" value="CAK7229132.1"/>
    <property type="molecule type" value="Genomic_DNA"/>
</dbReference>
<keyword evidence="1" id="KW-0560">Oxidoreductase</keyword>
<dbReference type="InterPro" id="IPR036812">
    <property type="entry name" value="NAD(P)_OxRdtase_dom_sf"/>
</dbReference>
<evidence type="ECO:0000259" key="2">
    <source>
        <dbReference type="Pfam" id="PF00248"/>
    </source>
</evidence>
<evidence type="ECO:0000256" key="1">
    <source>
        <dbReference type="ARBA" id="ARBA00023002"/>
    </source>
</evidence>